<dbReference type="Gene3D" id="3.40.30.10">
    <property type="entry name" value="Glutaredoxin"/>
    <property type="match status" value="1"/>
</dbReference>
<proteinExistence type="predicted"/>
<organism evidence="1 2">
    <name type="scientific">Arcicella rigui</name>
    <dbReference type="NCBI Taxonomy" id="797020"/>
    <lineage>
        <taxon>Bacteria</taxon>
        <taxon>Pseudomonadati</taxon>
        <taxon>Bacteroidota</taxon>
        <taxon>Cytophagia</taxon>
        <taxon>Cytophagales</taxon>
        <taxon>Flectobacillaceae</taxon>
        <taxon>Arcicella</taxon>
    </lineage>
</organism>
<dbReference type="PANTHER" id="PTHR43640:SF1">
    <property type="entry name" value="THIOREDOXIN-DEPENDENT PEROXIREDOXIN"/>
    <property type="match status" value="1"/>
</dbReference>
<dbReference type="EMBL" id="JAYFUM010000021">
    <property type="protein sequence ID" value="MEA5140856.1"/>
    <property type="molecule type" value="Genomic_DNA"/>
</dbReference>
<dbReference type="RefSeq" id="WP_323298013.1">
    <property type="nucleotide sequence ID" value="NZ_JAYFUM010000021.1"/>
</dbReference>
<dbReference type="Proteomes" id="UP001302949">
    <property type="component" value="Unassembled WGS sequence"/>
</dbReference>
<reference evidence="1 2" key="1">
    <citation type="submission" date="2023-12" db="EMBL/GenBank/DDBJ databases">
        <title>Novel species of the genus Arcicella isolated from rivers.</title>
        <authorList>
            <person name="Lu H."/>
        </authorList>
    </citation>
    <scope>NUCLEOTIDE SEQUENCE [LARGE SCALE GENOMIC DNA]</scope>
    <source>
        <strain evidence="1 2">KCTC 23307</strain>
    </source>
</reference>
<evidence type="ECO:0008006" key="3">
    <source>
        <dbReference type="Google" id="ProtNLM"/>
    </source>
</evidence>
<gene>
    <name evidence="1" type="ORF">VB248_17020</name>
</gene>
<dbReference type="InterPro" id="IPR047262">
    <property type="entry name" value="PRX-like1"/>
</dbReference>
<name>A0ABU5QDD0_9BACT</name>
<protein>
    <recommendedName>
        <fullName evidence="3">Redoxin domain-containing protein</fullName>
    </recommendedName>
</protein>
<dbReference type="InterPro" id="IPR036249">
    <property type="entry name" value="Thioredoxin-like_sf"/>
</dbReference>
<dbReference type="PANTHER" id="PTHR43640">
    <property type="entry name" value="OS07G0260300 PROTEIN"/>
    <property type="match status" value="1"/>
</dbReference>
<evidence type="ECO:0000313" key="1">
    <source>
        <dbReference type="EMBL" id="MEA5140856.1"/>
    </source>
</evidence>
<dbReference type="SUPFAM" id="SSF52833">
    <property type="entry name" value="Thioredoxin-like"/>
    <property type="match status" value="1"/>
</dbReference>
<sequence length="199" mass="22942">MTKFMKSSMIFFRLILLFSILSANSLYGQKVIIRSSLNFTDIDKKNYQVKQNKLNVFIFLDTECPISQRYTSTLVKIKNELDYLYPKSIAFYTVFPTKGATSTEIRAFNDKFHLNYPSLLDSHHLFANMFNATITPEVFVVNHSGKLEYQGAIDNWYYQLGKARAKADSLYLKNAILSVFNKKKVDPNLTKAVGCDIER</sequence>
<keyword evidence="2" id="KW-1185">Reference proteome</keyword>
<accession>A0ABU5QDD0</accession>
<evidence type="ECO:0000313" key="2">
    <source>
        <dbReference type="Proteomes" id="UP001302949"/>
    </source>
</evidence>
<comment type="caution">
    <text evidence="1">The sequence shown here is derived from an EMBL/GenBank/DDBJ whole genome shotgun (WGS) entry which is preliminary data.</text>
</comment>